<gene>
    <name evidence="1" type="ORF">ACI1P1_05015</name>
</gene>
<dbReference type="Proteomes" id="UP001631969">
    <property type="component" value="Unassembled WGS sequence"/>
</dbReference>
<proteinExistence type="predicted"/>
<sequence>MTTMLELISKDPDYEAFEENYGDAIGYHLRTEQFRRSGQRFSLVFNVGAVALERYLVAMCHLYGVMPLNHNFICLMNAVELVADIPPDLNKEIRSLDFIFGICSLEDYFHGEPTPGDAERVLVMCDEIRQLFDVERMAAIRQTAAAAKEQDCGDTFP</sequence>
<name>A0ACC7NT81_9BACL</name>
<protein>
    <submittedName>
        <fullName evidence="1">Uncharacterized protein</fullName>
    </submittedName>
</protein>
<organism evidence="1 2">
    <name type="scientific">Paenibacillus mesotrionivorans</name>
    <dbReference type="NCBI Taxonomy" id="3160968"/>
    <lineage>
        <taxon>Bacteria</taxon>
        <taxon>Bacillati</taxon>
        <taxon>Bacillota</taxon>
        <taxon>Bacilli</taxon>
        <taxon>Bacillales</taxon>
        <taxon>Paenibacillaceae</taxon>
        <taxon>Paenibacillus</taxon>
    </lineage>
</organism>
<evidence type="ECO:0000313" key="2">
    <source>
        <dbReference type="Proteomes" id="UP001631969"/>
    </source>
</evidence>
<dbReference type="EMBL" id="JBJURJ010000003">
    <property type="protein sequence ID" value="MFM9327660.1"/>
    <property type="molecule type" value="Genomic_DNA"/>
</dbReference>
<comment type="caution">
    <text evidence="1">The sequence shown here is derived from an EMBL/GenBank/DDBJ whole genome shotgun (WGS) entry which is preliminary data.</text>
</comment>
<evidence type="ECO:0000313" key="1">
    <source>
        <dbReference type="EMBL" id="MFM9327660.1"/>
    </source>
</evidence>
<keyword evidence="2" id="KW-1185">Reference proteome</keyword>
<accession>A0ACC7NT81</accession>
<reference evidence="1" key="1">
    <citation type="submission" date="2024-12" db="EMBL/GenBank/DDBJ databases">
        <authorList>
            <person name="Wu N."/>
        </authorList>
    </citation>
    <scope>NUCLEOTIDE SEQUENCE</scope>
    <source>
        <strain evidence="1">P15</strain>
    </source>
</reference>